<name>A0A926QMD5_9BACL</name>
<dbReference type="InterPro" id="IPR009351">
    <property type="entry name" value="AlkZ-like"/>
</dbReference>
<organism evidence="2 3">
    <name type="scientific">Paenibacillus sedimenti</name>
    <dbReference type="NCBI Taxonomy" id="2770274"/>
    <lineage>
        <taxon>Bacteria</taxon>
        <taxon>Bacillati</taxon>
        <taxon>Bacillota</taxon>
        <taxon>Bacilli</taxon>
        <taxon>Bacillales</taxon>
        <taxon>Paenibacillaceae</taxon>
        <taxon>Paenibacillus</taxon>
    </lineage>
</organism>
<accession>A0A926QMD5</accession>
<proteinExistence type="predicted"/>
<dbReference type="EMBL" id="JACVVD010000013">
    <property type="protein sequence ID" value="MBD0383818.1"/>
    <property type="molecule type" value="Genomic_DNA"/>
</dbReference>
<protein>
    <submittedName>
        <fullName evidence="2">AlkZ family DNA glycosylase</fullName>
    </submittedName>
</protein>
<dbReference type="PANTHER" id="PTHR38479">
    <property type="entry name" value="LMO0824 PROTEIN"/>
    <property type="match status" value="1"/>
</dbReference>
<dbReference type="AlphaFoldDB" id="A0A926QMD5"/>
<dbReference type="PANTHER" id="PTHR38479:SF2">
    <property type="entry name" value="WINGED HELIX DNA-BINDING DOMAIN-CONTAINING PROTEIN"/>
    <property type="match status" value="1"/>
</dbReference>
<gene>
    <name evidence="2" type="ORF">ICC18_27455</name>
</gene>
<reference evidence="2" key="1">
    <citation type="submission" date="2020-09" db="EMBL/GenBank/DDBJ databases">
        <title>Draft Genome Sequence of Paenibacillus sp. WST5.</title>
        <authorList>
            <person name="Bao Z."/>
        </authorList>
    </citation>
    <scope>NUCLEOTIDE SEQUENCE</scope>
    <source>
        <strain evidence="2">WST5</strain>
    </source>
</reference>
<sequence length="381" mass="42383">MDVQEAYKNNRGSRNTQSERVLRPRNLNRALLERQLLLRRSAMSVPDALEQLAGLQTQAPNPPYIGLWSRLAGFRHEALSRLIVDKSAVRIALMRSTLHLVSARDCLTFRPVLQPVLERGLQSAYGKHLNGLDADALAAAGRALVEAQPRTFSELGALLAERWPDREPAALAAAVRTWVPLVQVPPRGVWGASGQASHTSAEEWLSLPLAADTAPDAMILRYLSAFGPATVKDMQVWSGLTRLSEVVRRLRPQLRTFRDEHGSELFDLPDAPLPDADTPAPVRFLSEFDNMLLSYADRTRIMAEEYRARVFTVNGIIRAAILVDGFVRGIWKIELMKDAAVLVIELFEPLSSQDREALIEEGGRLLTFAAAEAQSHDIRFT</sequence>
<evidence type="ECO:0000313" key="3">
    <source>
        <dbReference type="Proteomes" id="UP000650466"/>
    </source>
</evidence>
<dbReference type="Pfam" id="PF06224">
    <property type="entry name" value="AlkZ-like"/>
    <property type="match status" value="1"/>
</dbReference>
<comment type="caution">
    <text evidence="2">The sequence shown here is derived from an EMBL/GenBank/DDBJ whole genome shotgun (WGS) entry which is preliminary data.</text>
</comment>
<dbReference type="RefSeq" id="WP_188177601.1">
    <property type="nucleotide sequence ID" value="NZ_JACVVD010000013.1"/>
</dbReference>
<feature type="region of interest" description="Disordered" evidence="1">
    <location>
        <begin position="1"/>
        <end position="20"/>
    </location>
</feature>
<keyword evidence="3" id="KW-1185">Reference proteome</keyword>
<evidence type="ECO:0000313" key="2">
    <source>
        <dbReference type="EMBL" id="MBD0383818.1"/>
    </source>
</evidence>
<evidence type="ECO:0000256" key="1">
    <source>
        <dbReference type="SAM" id="MobiDB-lite"/>
    </source>
</evidence>
<dbReference type="Proteomes" id="UP000650466">
    <property type="component" value="Unassembled WGS sequence"/>
</dbReference>
<feature type="compositionally biased region" description="Polar residues" evidence="1">
    <location>
        <begin position="10"/>
        <end position="19"/>
    </location>
</feature>